<comment type="caution">
    <text evidence="1">The sequence shown here is derived from an EMBL/GenBank/DDBJ whole genome shotgun (WGS) entry which is preliminary data.</text>
</comment>
<keyword evidence="2" id="KW-1185">Reference proteome</keyword>
<sequence length="79" mass="8660">MSGRKHFTGMNRLTQMQANPIAREAIDAMLGQLLIVLVNRAGGSIEIPNAEIDGTGRFNLSMQLNEQARSFTFVVGEKP</sequence>
<reference evidence="1 2" key="1">
    <citation type="submission" date="2021-08" db="EMBL/GenBank/DDBJ databases">
        <authorList>
            <person name="Tuo L."/>
        </authorList>
    </citation>
    <scope>NUCLEOTIDE SEQUENCE [LARGE SCALE GENOMIC DNA]</scope>
    <source>
        <strain evidence="1 2">JCM 31229</strain>
    </source>
</reference>
<dbReference type="EMBL" id="JAINVV010000014">
    <property type="protein sequence ID" value="MBY8826103.1"/>
    <property type="molecule type" value="Genomic_DNA"/>
</dbReference>
<protein>
    <submittedName>
        <fullName evidence="1">Uncharacterized protein</fullName>
    </submittedName>
</protein>
<dbReference type="RefSeq" id="WP_222993419.1">
    <property type="nucleotide sequence ID" value="NZ_JAINVV010000014.1"/>
</dbReference>
<name>A0ABS7PXM8_9SPHN</name>
<dbReference type="Proteomes" id="UP000706039">
    <property type="component" value="Unassembled WGS sequence"/>
</dbReference>
<evidence type="ECO:0000313" key="1">
    <source>
        <dbReference type="EMBL" id="MBY8826103.1"/>
    </source>
</evidence>
<accession>A0ABS7PXM8</accession>
<gene>
    <name evidence="1" type="ORF">K7G82_27630</name>
</gene>
<proteinExistence type="predicted"/>
<organism evidence="1 2">
    <name type="scientific">Sphingomonas colocasiae</name>
    <dbReference type="NCBI Taxonomy" id="1848973"/>
    <lineage>
        <taxon>Bacteria</taxon>
        <taxon>Pseudomonadati</taxon>
        <taxon>Pseudomonadota</taxon>
        <taxon>Alphaproteobacteria</taxon>
        <taxon>Sphingomonadales</taxon>
        <taxon>Sphingomonadaceae</taxon>
        <taxon>Sphingomonas</taxon>
    </lineage>
</organism>
<evidence type="ECO:0000313" key="2">
    <source>
        <dbReference type="Proteomes" id="UP000706039"/>
    </source>
</evidence>